<dbReference type="AlphaFoldDB" id="A0A3M7S7G2"/>
<name>A0A3M7S7G2_BRAPC</name>
<accession>A0A3M7S7G2</accession>
<dbReference type="EMBL" id="REGN01001907">
    <property type="protein sequence ID" value="RNA31721.1"/>
    <property type="molecule type" value="Genomic_DNA"/>
</dbReference>
<proteinExistence type="predicted"/>
<reference evidence="1 2" key="1">
    <citation type="journal article" date="2018" name="Sci. Rep.">
        <title>Genomic signatures of local adaptation to the degree of environmental predictability in rotifers.</title>
        <authorList>
            <person name="Franch-Gras L."/>
            <person name="Hahn C."/>
            <person name="Garcia-Roger E.M."/>
            <person name="Carmona M.J."/>
            <person name="Serra M."/>
            <person name="Gomez A."/>
        </authorList>
    </citation>
    <scope>NUCLEOTIDE SEQUENCE [LARGE SCALE GENOMIC DNA]</scope>
    <source>
        <strain evidence="1">HYR1</strain>
    </source>
</reference>
<dbReference type="Proteomes" id="UP000276133">
    <property type="component" value="Unassembled WGS sequence"/>
</dbReference>
<protein>
    <submittedName>
        <fullName evidence="1">Uncharacterized protein</fullName>
    </submittedName>
</protein>
<sequence>MYHKLHFALICKQFKITVQFKTNLNISFPRLFYHSYLRVEERKCTKRVLNNSIKKTITEWIKISEIKK</sequence>
<keyword evidence="2" id="KW-1185">Reference proteome</keyword>
<organism evidence="1 2">
    <name type="scientific">Brachionus plicatilis</name>
    <name type="common">Marine rotifer</name>
    <name type="synonym">Brachionus muelleri</name>
    <dbReference type="NCBI Taxonomy" id="10195"/>
    <lineage>
        <taxon>Eukaryota</taxon>
        <taxon>Metazoa</taxon>
        <taxon>Spiralia</taxon>
        <taxon>Gnathifera</taxon>
        <taxon>Rotifera</taxon>
        <taxon>Eurotatoria</taxon>
        <taxon>Monogononta</taxon>
        <taxon>Pseudotrocha</taxon>
        <taxon>Ploima</taxon>
        <taxon>Brachionidae</taxon>
        <taxon>Brachionus</taxon>
    </lineage>
</organism>
<comment type="caution">
    <text evidence="1">The sequence shown here is derived from an EMBL/GenBank/DDBJ whole genome shotgun (WGS) entry which is preliminary data.</text>
</comment>
<evidence type="ECO:0000313" key="1">
    <source>
        <dbReference type="EMBL" id="RNA31721.1"/>
    </source>
</evidence>
<evidence type="ECO:0000313" key="2">
    <source>
        <dbReference type="Proteomes" id="UP000276133"/>
    </source>
</evidence>
<gene>
    <name evidence="1" type="ORF">BpHYR1_004654</name>
</gene>